<evidence type="ECO:0000259" key="5">
    <source>
        <dbReference type="PROSITE" id="PS51192"/>
    </source>
</evidence>
<dbReference type="Pfam" id="PF00270">
    <property type="entry name" value="DEAD"/>
    <property type="match status" value="1"/>
</dbReference>
<keyword evidence="3" id="KW-0694">RNA-binding</keyword>
<dbReference type="SUPFAM" id="SSF54768">
    <property type="entry name" value="dsRNA-binding domain-like"/>
    <property type="match status" value="1"/>
</dbReference>
<dbReference type="InterPro" id="IPR051363">
    <property type="entry name" value="RLR_Helicase"/>
</dbReference>
<evidence type="ECO:0000313" key="7">
    <source>
        <dbReference type="EMBL" id="KAL3794985.1"/>
    </source>
</evidence>
<feature type="domain" description="Helicase ATP-binding" evidence="5">
    <location>
        <begin position="10"/>
        <end position="197"/>
    </location>
</feature>
<dbReference type="GO" id="GO:0003723">
    <property type="term" value="F:RNA binding"/>
    <property type="evidence" value="ECO:0007669"/>
    <property type="project" value="UniProtKB-UniRule"/>
</dbReference>
<dbReference type="SUPFAM" id="SSF52540">
    <property type="entry name" value="P-loop containing nucleoside triphosphate hydrolases"/>
    <property type="match status" value="1"/>
</dbReference>
<name>A0ABD3Q9Z5_9STRA</name>
<dbReference type="AlphaFoldDB" id="A0ABD3Q9Z5"/>
<dbReference type="PANTHER" id="PTHR14074:SF16">
    <property type="entry name" value="ANTIVIRAL INNATE IMMUNE RESPONSE RECEPTOR RIG-I"/>
    <property type="match status" value="1"/>
</dbReference>
<organism evidence="7 8">
    <name type="scientific">Stephanodiscus triporus</name>
    <dbReference type="NCBI Taxonomy" id="2934178"/>
    <lineage>
        <taxon>Eukaryota</taxon>
        <taxon>Sar</taxon>
        <taxon>Stramenopiles</taxon>
        <taxon>Ochrophyta</taxon>
        <taxon>Bacillariophyta</taxon>
        <taxon>Coscinodiscophyceae</taxon>
        <taxon>Thalassiosirophycidae</taxon>
        <taxon>Stephanodiscales</taxon>
        <taxon>Stephanodiscaceae</taxon>
        <taxon>Stephanodiscus</taxon>
    </lineage>
</organism>
<dbReference type="InterPro" id="IPR001650">
    <property type="entry name" value="Helicase_C-like"/>
</dbReference>
<dbReference type="PROSITE" id="PS50137">
    <property type="entry name" value="DS_RBD"/>
    <property type="match status" value="1"/>
</dbReference>
<dbReference type="Pfam" id="PF00271">
    <property type="entry name" value="Helicase_C"/>
    <property type="match status" value="1"/>
</dbReference>
<keyword evidence="8" id="KW-1185">Reference proteome</keyword>
<sequence>MELRPYQKNVVDAIGNENAIVKMPTGSGKTFVAAEFVLRGLKLRNSRAAAKEAMSPNVAHETRCTSVLFLVPTCDLVTQQKRALKEWVSDFVIADYFGGRTIPVIKFDVLVSTPQAFLTLQQTEPDNTWFRWSNFFACVFDEVHHVLKDHPYRVIAHSIKAWEENQKHRIQVVGLSASLTYAVEHKAVEQALANLCYDLSISKMISPTEEELKKSGYIPQDDSIETMHKPWVVPDGVMPGKCDRAIVCHKMSLISRVLFLRAMHIGCWMAENERLPHMMHEVFMKRIDARTTTNFAAQIYQVVRYIEREIDECDSNDADSDNPFKSPLSQIKLSSWEDHAHKMQRISRQGSAVQILYARLEIWYVALRMIVQSWEEEEHLTLQWLTINDGFLIEGWFSPCLESSLNAVRKLCTCSSIQSEKLASLTRNLIDKRKRKGISFRCIIFVQQRISAYVLSRYLNAHSACIDHGLRVGYVAARNSRITPTIKVRPGEAAKCIDDFRKGTINVIVATSVIEEGFDVPEANVVISYDHLKDTVELCQRFGRARQKTSSLTLMSERKDRPLSALKDVKTRQESIIKSFDPTHSQNISTARQQSIRDRERAAFSVLKDTARCERSPLECLNMYCAKTKAVAKVESMEKGPDNIFRCRQVYSSPLSKNDIVGNGEGNTKKQAEHQSATSILNRLREMNSAKYC</sequence>
<keyword evidence="2" id="KW-0067">ATP-binding</keyword>
<feature type="domain" description="Helicase C-terminal" evidence="6">
    <location>
        <begin position="424"/>
        <end position="596"/>
    </location>
</feature>
<accession>A0ABD3Q9Z5</accession>
<keyword evidence="1" id="KW-0547">Nucleotide-binding</keyword>
<dbReference type="PANTHER" id="PTHR14074">
    <property type="entry name" value="HELICASE WITH DEATH DOMAIN-RELATED"/>
    <property type="match status" value="1"/>
</dbReference>
<evidence type="ECO:0000256" key="3">
    <source>
        <dbReference type="PROSITE-ProRule" id="PRU00266"/>
    </source>
</evidence>
<gene>
    <name evidence="7" type="ORF">ACHAW5_002154</name>
</gene>
<evidence type="ECO:0000256" key="2">
    <source>
        <dbReference type="ARBA" id="ARBA00022840"/>
    </source>
</evidence>
<evidence type="ECO:0000313" key="8">
    <source>
        <dbReference type="Proteomes" id="UP001530315"/>
    </source>
</evidence>
<reference evidence="7 8" key="1">
    <citation type="submission" date="2024-10" db="EMBL/GenBank/DDBJ databases">
        <title>Updated reference genomes for cyclostephanoid diatoms.</title>
        <authorList>
            <person name="Roberts W.R."/>
            <person name="Alverson A.J."/>
        </authorList>
    </citation>
    <scope>NUCLEOTIDE SEQUENCE [LARGE SCALE GENOMIC DNA]</scope>
    <source>
        <strain evidence="7 8">AJA276-08</strain>
    </source>
</reference>
<evidence type="ECO:0000259" key="6">
    <source>
        <dbReference type="PROSITE" id="PS51194"/>
    </source>
</evidence>
<evidence type="ECO:0000259" key="4">
    <source>
        <dbReference type="PROSITE" id="PS50137"/>
    </source>
</evidence>
<dbReference type="InterPro" id="IPR011545">
    <property type="entry name" value="DEAD/DEAH_box_helicase_dom"/>
</dbReference>
<dbReference type="InterPro" id="IPR014001">
    <property type="entry name" value="Helicase_ATP-bd"/>
</dbReference>
<proteinExistence type="predicted"/>
<dbReference type="Pfam" id="PF00035">
    <property type="entry name" value="dsrm"/>
    <property type="match status" value="1"/>
</dbReference>
<dbReference type="Gene3D" id="3.40.50.300">
    <property type="entry name" value="P-loop containing nucleotide triphosphate hydrolases"/>
    <property type="match status" value="2"/>
</dbReference>
<dbReference type="PROSITE" id="PS51194">
    <property type="entry name" value="HELICASE_CTER"/>
    <property type="match status" value="1"/>
</dbReference>
<dbReference type="PROSITE" id="PS51192">
    <property type="entry name" value="HELICASE_ATP_BIND_1"/>
    <property type="match status" value="1"/>
</dbReference>
<comment type="caution">
    <text evidence="7">The sequence shown here is derived from an EMBL/GenBank/DDBJ whole genome shotgun (WGS) entry which is preliminary data.</text>
</comment>
<dbReference type="InterPro" id="IPR027417">
    <property type="entry name" value="P-loop_NTPase"/>
</dbReference>
<dbReference type="EMBL" id="JALLAZ020000447">
    <property type="protein sequence ID" value="KAL3794985.1"/>
    <property type="molecule type" value="Genomic_DNA"/>
</dbReference>
<feature type="domain" description="DRBM" evidence="4">
    <location>
        <begin position="662"/>
        <end position="686"/>
    </location>
</feature>
<protein>
    <submittedName>
        <fullName evidence="7">Uncharacterized protein</fullName>
    </submittedName>
</protein>
<evidence type="ECO:0000256" key="1">
    <source>
        <dbReference type="ARBA" id="ARBA00022741"/>
    </source>
</evidence>
<dbReference type="Proteomes" id="UP001530315">
    <property type="component" value="Unassembled WGS sequence"/>
</dbReference>
<dbReference type="SMART" id="SM00490">
    <property type="entry name" value="HELICc"/>
    <property type="match status" value="1"/>
</dbReference>
<dbReference type="GO" id="GO:0005524">
    <property type="term" value="F:ATP binding"/>
    <property type="evidence" value="ECO:0007669"/>
    <property type="project" value="UniProtKB-KW"/>
</dbReference>
<dbReference type="SMART" id="SM00487">
    <property type="entry name" value="DEXDc"/>
    <property type="match status" value="1"/>
</dbReference>
<dbReference type="Gene3D" id="3.30.160.20">
    <property type="match status" value="1"/>
</dbReference>
<dbReference type="InterPro" id="IPR014720">
    <property type="entry name" value="dsRBD_dom"/>
</dbReference>